<feature type="transmembrane region" description="Helical" evidence="2">
    <location>
        <begin position="121"/>
        <end position="142"/>
    </location>
</feature>
<dbReference type="EMBL" id="KN834766">
    <property type="protein sequence ID" value="KIK62665.1"/>
    <property type="molecule type" value="Genomic_DNA"/>
</dbReference>
<feature type="transmembrane region" description="Helical" evidence="2">
    <location>
        <begin position="89"/>
        <end position="109"/>
    </location>
</feature>
<feature type="transmembrane region" description="Helical" evidence="2">
    <location>
        <begin position="200"/>
        <end position="223"/>
    </location>
</feature>
<keyword evidence="2" id="KW-0472">Membrane</keyword>
<name>A0A0D0BFK8_9AGAR</name>
<feature type="transmembrane region" description="Helical" evidence="2">
    <location>
        <begin position="154"/>
        <end position="179"/>
    </location>
</feature>
<gene>
    <name evidence="3" type="ORF">GYMLUDRAFT_41580</name>
</gene>
<evidence type="ECO:0000313" key="3">
    <source>
        <dbReference type="EMBL" id="KIK62665.1"/>
    </source>
</evidence>
<evidence type="ECO:0000256" key="2">
    <source>
        <dbReference type="SAM" id="Phobius"/>
    </source>
</evidence>
<dbReference type="Proteomes" id="UP000053593">
    <property type="component" value="Unassembled WGS sequence"/>
</dbReference>
<keyword evidence="4" id="KW-1185">Reference proteome</keyword>
<proteinExistence type="predicted"/>
<feature type="transmembrane region" description="Helical" evidence="2">
    <location>
        <begin position="47"/>
        <end position="69"/>
    </location>
</feature>
<protein>
    <submittedName>
        <fullName evidence="3">Uncharacterized protein</fullName>
    </submittedName>
</protein>
<dbReference type="OrthoDB" id="3226582at2759"/>
<evidence type="ECO:0000313" key="4">
    <source>
        <dbReference type="Proteomes" id="UP000053593"/>
    </source>
</evidence>
<evidence type="ECO:0000256" key="1">
    <source>
        <dbReference type="SAM" id="MobiDB-lite"/>
    </source>
</evidence>
<accession>A0A0D0BFK8</accession>
<organism evidence="3 4">
    <name type="scientific">Collybiopsis luxurians FD-317 M1</name>
    <dbReference type="NCBI Taxonomy" id="944289"/>
    <lineage>
        <taxon>Eukaryota</taxon>
        <taxon>Fungi</taxon>
        <taxon>Dikarya</taxon>
        <taxon>Basidiomycota</taxon>
        <taxon>Agaricomycotina</taxon>
        <taxon>Agaricomycetes</taxon>
        <taxon>Agaricomycetidae</taxon>
        <taxon>Agaricales</taxon>
        <taxon>Marasmiineae</taxon>
        <taxon>Omphalotaceae</taxon>
        <taxon>Collybiopsis</taxon>
        <taxon>Collybiopsis luxurians</taxon>
    </lineage>
</organism>
<feature type="transmembrane region" description="Helical" evidence="2">
    <location>
        <begin position="235"/>
        <end position="253"/>
    </location>
</feature>
<sequence>MLNFQVFLQPALIILIFDIFFYGVHLTILGLYTYLQLQRQGRQRFCQVFIFLLFLFSTAAVVLAIIDFVQLCLLTLNEPGTFFNSYDNIVLALRAIYVAANIIADTLLLYRCYIMWAAKKWVIIVPVIISAINAATAIASVYCEQAFSEVGILLFDVFLGVNLFTNLILTGLIAGRLWWIFHTTQQYLGCDFSNGKKMKNAVAIVLESGLLYPLALIPCIIFQTYPGFTFNDDPVVEPLLTVIVGIAPTLVIVRVDLGISVEANPSTISEAQHQNVHDLEIQPSAWHSHPENSEIPRPLSPPHLQVDQDQKGNVVLTSSQPSHLPQKYRVAESGGHEL</sequence>
<feature type="transmembrane region" description="Helical" evidence="2">
    <location>
        <begin position="12"/>
        <end position="35"/>
    </location>
</feature>
<keyword evidence="2" id="KW-1133">Transmembrane helix</keyword>
<dbReference type="HOGENOM" id="CLU_044614_2_2_1"/>
<reference evidence="3 4" key="1">
    <citation type="submission" date="2014-04" db="EMBL/GenBank/DDBJ databases">
        <title>Evolutionary Origins and Diversification of the Mycorrhizal Mutualists.</title>
        <authorList>
            <consortium name="DOE Joint Genome Institute"/>
            <consortium name="Mycorrhizal Genomics Consortium"/>
            <person name="Kohler A."/>
            <person name="Kuo A."/>
            <person name="Nagy L.G."/>
            <person name="Floudas D."/>
            <person name="Copeland A."/>
            <person name="Barry K.W."/>
            <person name="Cichocki N."/>
            <person name="Veneault-Fourrey C."/>
            <person name="LaButti K."/>
            <person name="Lindquist E.A."/>
            <person name="Lipzen A."/>
            <person name="Lundell T."/>
            <person name="Morin E."/>
            <person name="Murat C."/>
            <person name="Riley R."/>
            <person name="Ohm R."/>
            <person name="Sun H."/>
            <person name="Tunlid A."/>
            <person name="Henrissat B."/>
            <person name="Grigoriev I.V."/>
            <person name="Hibbett D.S."/>
            <person name="Martin F."/>
        </authorList>
    </citation>
    <scope>NUCLEOTIDE SEQUENCE [LARGE SCALE GENOMIC DNA]</scope>
    <source>
        <strain evidence="3 4">FD-317 M1</strain>
    </source>
</reference>
<keyword evidence="2" id="KW-0812">Transmembrane</keyword>
<dbReference type="AlphaFoldDB" id="A0A0D0BFK8"/>
<feature type="region of interest" description="Disordered" evidence="1">
    <location>
        <begin position="286"/>
        <end position="338"/>
    </location>
</feature>